<proteinExistence type="predicted"/>
<gene>
    <name evidence="2" type="ORF">CEQ21_02175</name>
</gene>
<organism evidence="2 3">
    <name type="scientific">Niallia circulans</name>
    <name type="common">Bacillus circulans</name>
    <dbReference type="NCBI Taxonomy" id="1397"/>
    <lineage>
        <taxon>Bacteria</taxon>
        <taxon>Bacillati</taxon>
        <taxon>Bacillota</taxon>
        <taxon>Bacilli</taxon>
        <taxon>Bacillales</taxon>
        <taxon>Bacillaceae</taxon>
        <taxon>Niallia</taxon>
    </lineage>
</organism>
<dbReference type="PANTHER" id="PTHR30419">
    <property type="entry name" value="HTH-TYPE TRANSCRIPTIONAL REGULATOR YBHD"/>
    <property type="match status" value="1"/>
</dbReference>
<evidence type="ECO:0000313" key="3">
    <source>
        <dbReference type="Proteomes" id="UP000319837"/>
    </source>
</evidence>
<dbReference type="Gene3D" id="3.40.190.290">
    <property type="match status" value="1"/>
</dbReference>
<evidence type="ECO:0000313" key="2">
    <source>
        <dbReference type="EMBL" id="TRZ39775.1"/>
    </source>
</evidence>
<name>A0A553SRZ6_NIACI</name>
<dbReference type="InterPro" id="IPR050950">
    <property type="entry name" value="HTH-type_LysR_regulators"/>
</dbReference>
<dbReference type="EMBL" id="RIBP01000001">
    <property type="protein sequence ID" value="TRZ39775.1"/>
    <property type="molecule type" value="Genomic_DNA"/>
</dbReference>
<feature type="domain" description="LysR substrate-binding" evidence="1">
    <location>
        <begin position="14"/>
        <end position="147"/>
    </location>
</feature>
<evidence type="ECO:0000259" key="1">
    <source>
        <dbReference type="Pfam" id="PF03466"/>
    </source>
</evidence>
<dbReference type="PANTHER" id="PTHR30419:SF8">
    <property type="entry name" value="NITROGEN ASSIMILATION TRANSCRIPTIONAL ACTIVATOR-RELATED"/>
    <property type="match status" value="1"/>
</dbReference>
<comment type="caution">
    <text evidence="2">The sequence shown here is derived from an EMBL/GenBank/DDBJ whole genome shotgun (WGS) entry which is preliminary data.</text>
</comment>
<accession>A0A553SRZ6</accession>
<dbReference type="Proteomes" id="UP000319837">
    <property type="component" value="Unassembled WGS sequence"/>
</dbReference>
<dbReference type="SUPFAM" id="SSF53850">
    <property type="entry name" value="Periplasmic binding protein-like II"/>
    <property type="match status" value="1"/>
</dbReference>
<dbReference type="RefSeq" id="WP_185763202.1">
    <property type="nucleotide sequence ID" value="NZ_RIBP01000001.1"/>
</dbReference>
<dbReference type="Pfam" id="PF03466">
    <property type="entry name" value="LysR_substrate"/>
    <property type="match status" value="1"/>
</dbReference>
<reference evidence="3" key="1">
    <citation type="submission" date="2018-10" db="EMBL/GenBank/DDBJ databases">
        <title>FDA dAtabase for Regulatory Grade micrObial Sequences (FDA-ARGOS): Supporting development and validation of Infectious Disease Dx tests.</title>
        <authorList>
            <person name="Minogue T."/>
            <person name="Wolcott M."/>
            <person name="Wasieloski L."/>
            <person name="Aguilar W."/>
            <person name="Moore D."/>
            <person name="Tallon L."/>
            <person name="Sadzewicz L."/>
            <person name="Sengamalay N."/>
            <person name="Ott S."/>
            <person name="Godinez A."/>
            <person name="Nagaraj S."/>
            <person name="Vavikolanu K."/>
            <person name="Vyas G."/>
            <person name="Nadendla S."/>
            <person name="George J."/>
            <person name="Sichtig H."/>
        </authorList>
    </citation>
    <scope>NUCLEOTIDE SEQUENCE [LARGE SCALE GENOMIC DNA]</scope>
    <source>
        <strain evidence="3">FDAARGOS_343</strain>
    </source>
</reference>
<dbReference type="AlphaFoldDB" id="A0A553SRZ6"/>
<sequence>MKELKTELEETNDDIKGHLKVGLPQIIGAFSFPQVAKTFKEKYPGVLIEIVEEAGLHVEKLVEKGQIDVGFFVIPEQSKQLEKLIFKAPFVACLPVDDHLKAGATIALKQLEKDDWVLFDTSFALNHVVLESCRNENFKPNIAYKTTQ</sequence>
<dbReference type="InterPro" id="IPR005119">
    <property type="entry name" value="LysR_subst-bd"/>
</dbReference>
<dbReference type="GO" id="GO:0005829">
    <property type="term" value="C:cytosol"/>
    <property type="evidence" value="ECO:0007669"/>
    <property type="project" value="TreeGrafter"/>
</dbReference>
<dbReference type="GO" id="GO:0006355">
    <property type="term" value="P:regulation of DNA-templated transcription"/>
    <property type="evidence" value="ECO:0007669"/>
    <property type="project" value="TreeGrafter"/>
</dbReference>
<protein>
    <recommendedName>
        <fullName evidence="1">LysR substrate-binding domain-containing protein</fullName>
    </recommendedName>
</protein>